<evidence type="ECO:0000256" key="2">
    <source>
        <dbReference type="ARBA" id="ARBA00022884"/>
    </source>
</evidence>
<dbReference type="Pfam" id="PF01588">
    <property type="entry name" value="tRNA_bind"/>
    <property type="match status" value="1"/>
</dbReference>
<dbReference type="CDD" id="cd02796">
    <property type="entry name" value="tRNA_bind_bactPheRS"/>
    <property type="match status" value="1"/>
</dbReference>
<feature type="compositionally biased region" description="Basic residues" evidence="4">
    <location>
        <begin position="14"/>
        <end position="28"/>
    </location>
</feature>
<feature type="domain" description="TRNA-binding" evidence="5">
    <location>
        <begin position="85"/>
        <end position="195"/>
    </location>
</feature>
<dbReference type="EMBL" id="JALJOV010000061">
    <property type="protein sequence ID" value="KAK9867845.1"/>
    <property type="molecule type" value="Genomic_DNA"/>
</dbReference>
<evidence type="ECO:0000313" key="6">
    <source>
        <dbReference type="EMBL" id="KAK9867845.1"/>
    </source>
</evidence>
<proteinExistence type="predicted"/>
<keyword evidence="2 3" id="KW-0694">RNA-binding</keyword>
<accession>A0AAW1TH79</accession>
<keyword evidence="1 3" id="KW-0820">tRNA-binding</keyword>
<dbReference type="PROSITE" id="PS50886">
    <property type="entry name" value="TRBD"/>
    <property type="match status" value="1"/>
</dbReference>
<name>A0AAW1TH79_9CHLO</name>
<feature type="compositionally biased region" description="Polar residues" evidence="4">
    <location>
        <begin position="205"/>
        <end position="217"/>
    </location>
</feature>
<feature type="compositionally biased region" description="Low complexity" evidence="4">
    <location>
        <begin position="398"/>
        <end position="419"/>
    </location>
</feature>
<dbReference type="AlphaFoldDB" id="A0AAW1TH79"/>
<dbReference type="Gene3D" id="2.40.50.140">
    <property type="entry name" value="Nucleic acid-binding proteins"/>
    <property type="match status" value="1"/>
</dbReference>
<feature type="region of interest" description="Disordered" evidence="4">
    <location>
        <begin position="186"/>
        <end position="497"/>
    </location>
</feature>
<feature type="region of interest" description="Disordered" evidence="4">
    <location>
        <begin position="1"/>
        <end position="67"/>
    </location>
</feature>
<evidence type="ECO:0000313" key="7">
    <source>
        <dbReference type="Proteomes" id="UP001485043"/>
    </source>
</evidence>
<protein>
    <recommendedName>
        <fullName evidence="5">tRNA-binding domain-containing protein</fullName>
    </recommendedName>
</protein>
<keyword evidence="7" id="KW-1185">Reference proteome</keyword>
<dbReference type="Proteomes" id="UP001485043">
    <property type="component" value="Unassembled WGS sequence"/>
</dbReference>
<evidence type="ECO:0000256" key="3">
    <source>
        <dbReference type="PROSITE-ProRule" id="PRU00209"/>
    </source>
</evidence>
<feature type="compositionally biased region" description="Low complexity" evidence="4">
    <location>
        <begin position="456"/>
        <end position="487"/>
    </location>
</feature>
<reference evidence="6 7" key="1">
    <citation type="journal article" date="2024" name="Nat. Commun.">
        <title>Phylogenomics reveals the evolutionary origins of lichenization in chlorophyte algae.</title>
        <authorList>
            <person name="Puginier C."/>
            <person name="Libourel C."/>
            <person name="Otte J."/>
            <person name="Skaloud P."/>
            <person name="Haon M."/>
            <person name="Grisel S."/>
            <person name="Petersen M."/>
            <person name="Berrin J.G."/>
            <person name="Delaux P.M."/>
            <person name="Dal Grande F."/>
            <person name="Keller J."/>
        </authorList>
    </citation>
    <scope>NUCLEOTIDE SEQUENCE [LARGE SCALE GENOMIC DNA]</scope>
    <source>
        <strain evidence="6 7">SAG 2523</strain>
    </source>
</reference>
<dbReference type="InterPro" id="IPR033714">
    <property type="entry name" value="tRNA_bind_bactPheRS"/>
</dbReference>
<comment type="caution">
    <text evidence="6">The sequence shown here is derived from an EMBL/GenBank/DDBJ whole genome shotgun (WGS) entry which is preliminary data.</text>
</comment>
<feature type="compositionally biased region" description="Basic residues" evidence="4">
    <location>
        <begin position="422"/>
        <end position="432"/>
    </location>
</feature>
<dbReference type="InterPro" id="IPR012340">
    <property type="entry name" value="NA-bd_OB-fold"/>
</dbReference>
<gene>
    <name evidence="6" type="ORF">WJX84_006601</name>
</gene>
<sequence length="602" mass="61718">MTDDQDRGASARKPAGKAKKGKVKKGKGRGWESDEDEPPAVLVDKEEVEEEEVQASAKSKRAGKPAAAASFALLNKDEAEAPGGNAEVPELLVARVLSLERLPKSDKLKKCKVSTGDGTLQVVTNAQNVAVGMHVILAPVGARVPSSGMLVEERPVMGAKSQGMLCSAFNIGWLDTEAGVLAELPQGSTLGEPCPEDPPEGTILGNESSMGRQASNSKAKAAAAAALENGELDSEPSAELESEAADALPTDKADGRLANGHAAAGKDNVEAESAAGKKKKSSNAKRADMGDIFAALEEGAAPAEPHGDKSQDPLEQPASNVAGVKSTDQMAVATANRHIEPPANSGKKGKKGKKGKPAPAPGDDDDIDALLAEIGEGPSARPAEPLAAESATQDDAAGEAGAEPSANAAAEPIEEAASSAKDKKKGRKKKGVKAAANEDDDLDKLLAEIEGRQGKAAPAEAVAPAAAAPDGAAPDAAANAEADGGNETADAEAESEGKAVGKPFLHPLRAVREEFEEANRCSKKHMARYGKKGTWFANNTQFSRGLHNSAVDIPLHKAAVVQATGALRIVCKPGPFLPISCHVLLATPVCLLEVLTDGPEGL</sequence>
<dbReference type="GO" id="GO:0000049">
    <property type="term" value="F:tRNA binding"/>
    <property type="evidence" value="ECO:0007669"/>
    <property type="project" value="UniProtKB-UniRule"/>
</dbReference>
<evidence type="ECO:0000259" key="5">
    <source>
        <dbReference type="PROSITE" id="PS50886"/>
    </source>
</evidence>
<dbReference type="InterPro" id="IPR002547">
    <property type="entry name" value="tRNA-bd_dom"/>
</dbReference>
<feature type="compositionally biased region" description="Basic and acidic residues" evidence="4">
    <location>
        <begin position="443"/>
        <end position="453"/>
    </location>
</feature>
<organism evidence="6 7">
    <name type="scientific">Apatococcus fuscideae</name>
    <dbReference type="NCBI Taxonomy" id="2026836"/>
    <lineage>
        <taxon>Eukaryota</taxon>
        <taxon>Viridiplantae</taxon>
        <taxon>Chlorophyta</taxon>
        <taxon>core chlorophytes</taxon>
        <taxon>Trebouxiophyceae</taxon>
        <taxon>Chlorellales</taxon>
        <taxon>Chlorellaceae</taxon>
        <taxon>Apatococcus</taxon>
    </lineage>
</organism>
<feature type="compositionally biased region" description="Basic residues" evidence="4">
    <location>
        <begin position="347"/>
        <end position="356"/>
    </location>
</feature>
<feature type="compositionally biased region" description="Acidic residues" evidence="4">
    <location>
        <begin position="230"/>
        <end position="244"/>
    </location>
</feature>
<evidence type="ECO:0000256" key="1">
    <source>
        <dbReference type="ARBA" id="ARBA00022555"/>
    </source>
</evidence>
<dbReference type="SUPFAM" id="SSF50249">
    <property type="entry name" value="Nucleic acid-binding proteins"/>
    <property type="match status" value="1"/>
</dbReference>
<evidence type="ECO:0000256" key="4">
    <source>
        <dbReference type="SAM" id="MobiDB-lite"/>
    </source>
</evidence>
<feature type="compositionally biased region" description="Low complexity" evidence="4">
    <location>
        <begin position="294"/>
        <end position="304"/>
    </location>
</feature>